<evidence type="ECO:0000259" key="2">
    <source>
        <dbReference type="Pfam" id="PF03372"/>
    </source>
</evidence>
<accession>A0ABR3QAA5</accession>
<reference evidence="3 4" key="1">
    <citation type="submission" date="2023-08" db="EMBL/GenBank/DDBJ databases">
        <title>Annotated Genome Sequence of Vanrija albida AlHP1.</title>
        <authorList>
            <person name="Herzog R."/>
        </authorList>
    </citation>
    <scope>NUCLEOTIDE SEQUENCE [LARGE SCALE GENOMIC DNA]</scope>
    <source>
        <strain evidence="3 4">AlHP1</strain>
    </source>
</reference>
<dbReference type="Gene3D" id="3.60.10.10">
    <property type="entry name" value="Endonuclease/exonuclease/phosphatase"/>
    <property type="match status" value="1"/>
</dbReference>
<dbReference type="GeneID" id="95983641"/>
<feature type="compositionally biased region" description="Polar residues" evidence="1">
    <location>
        <begin position="1"/>
        <end position="10"/>
    </location>
</feature>
<evidence type="ECO:0000313" key="4">
    <source>
        <dbReference type="Proteomes" id="UP001565368"/>
    </source>
</evidence>
<dbReference type="InterPro" id="IPR036691">
    <property type="entry name" value="Endo/exonu/phosph_ase_sf"/>
</dbReference>
<organism evidence="3 4">
    <name type="scientific">Vanrija albida</name>
    <dbReference type="NCBI Taxonomy" id="181172"/>
    <lineage>
        <taxon>Eukaryota</taxon>
        <taxon>Fungi</taxon>
        <taxon>Dikarya</taxon>
        <taxon>Basidiomycota</taxon>
        <taxon>Agaricomycotina</taxon>
        <taxon>Tremellomycetes</taxon>
        <taxon>Trichosporonales</taxon>
        <taxon>Trichosporonaceae</taxon>
        <taxon>Vanrija</taxon>
    </lineage>
</organism>
<dbReference type="RefSeq" id="XP_069211578.1">
    <property type="nucleotide sequence ID" value="XM_069351192.1"/>
</dbReference>
<proteinExistence type="predicted"/>
<sequence>MVTISTSGSDSDIRTLRVSTSHMTTSPPPIRVATLNVRYDGQRATPTPIPPAGAVPPAPRKPWEDKYREQAWAVRRSRLVDALLSTGDLDLIGFQEVYASQLADLAALLGPKWAHVGVGRDDGKQAGEYSPIFFNTDRFTLLKWKSVWLSPTPDVPGSVGWDATQTRIATLLSLADAAGGHVHAVCTHYDDRGVVARAESSLLIRAAIRAFVDEVEGADAGKGAAAGPVILFGDFSELRRATPLTPDSPDSEDGYRNITSFAPLPSGAPGFSFLDAYTHLAARGPRHAAQSRPYGPKNTYTGFAAPGRERTTRIDFVMLAAEGARGERARGGWQFSQYAVVDNWVEEGDADGWEGRWSDHRAVRVTISKA</sequence>
<evidence type="ECO:0000256" key="1">
    <source>
        <dbReference type="SAM" id="MobiDB-lite"/>
    </source>
</evidence>
<name>A0ABR3QAA5_9TREE</name>
<dbReference type="InterPro" id="IPR005135">
    <property type="entry name" value="Endo/exonuclease/phosphatase"/>
</dbReference>
<feature type="region of interest" description="Disordered" evidence="1">
    <location>
        <begin position="1"/>
        <end position="27"/>
    </location>
</feature>
<comment type="caution">
    <text evidence="3">The sequence shown here is derived from an EMBL/GenBank/DDBJ whole genome shotgun (WGS) entry which is preliminary data.</text>
</comment>
<protein>
    <recommendedName>
        <fullName evidence="2">Endonuclease/exonuclease/phosphatase domain-containing protein</fullName>
    </recommendedName>
</protein>
<evidence type="ECO:0000313" key="3">
    <source>
        <dbReference type="EMBL" id="KAL1411634.1"/>
    </source>
</evidence>
<gene>
    <name evidence="3" type="ORF">Q8F55_002598</name>
</gene>
<dbReference type="Proteomes" id="UP001565368">
    <property type="component" value="Unassembled WGS sequence"/>
</dbReference>
<dbReference type="SUPFAM" id="SSF56219">
    <property type="entry name" value="DNase I-like"/>
    <property type="match status" value="1"/>
</dbReference>
<dbReference type="EMBL" id="JBBXJM010000002">
    <property type="protein sequence ID" value="KAL1411634.1"/>
    <property type="molecule type" value="Genomic_DNA"/>
</dbReference>
<dbReference type="Pfam" id="PF03372">
    <property type="entry name" value="Exo_endo_phos"/>
    <property type="match status" value="1"/>
</dbReference>
<keyword evidence="4" id="KW-1185">Reference proteome</keyword>
<dbReference type="CDD" id="cd09083">
    <property type="entry name" value="EEP-1"/>
    <property type="match status" value="1"/>
</dbReference>
<feature type="domain" description="Endonuclease/exonuclease/phosphatase" evidence="2">
    <location>
        <begin position="36"/>
        <end position="360"/>
    </location>
</feature>